<gene>
    <name evidence="1" type="ORF">BJY24_006106</name>
</gene>
<evidence type="ECO:0000313" key="2">
    <source>
        <dbReference type="Proteomes" id="UP000540412"/>
    </source>
</evidence>
<dbReference type="AlphaFoldDB" id="A0A7W9UL55"/>
<organism evidence="1 2">
    <name type="scientific">Nocardia transvalensis</name>
    <dbReference type="NCBI Taxonomy" id="37333"/>
    <lineage>
        <taxon>Bacteria</taxon>
        <taxon>Bacillati</taxon>
        <taxon>Actinomycetota</taxon>
        <taxon>Actinomycetes</taxon>
        <taxon>Mycobacteriales</taxon>
        <taxon>Nocardiaceae</taxon>
        <taxon>Nocardia</taxon>
    </lineage>
</organism>
<reference evidence="1 2" key="1">
    <citation type="submission" date="2020-08" db="EMBL/GenBank/DDBJ databases">
        <title>Sequencing the genomes of 1000 actinobacteria strains.</title>
        <authorList>
            <person name="Klenk H.-P."/>
        </authorList>
    </citation>
    <scope>NUCLEOTIDE SEQUENCE [LARGE SCALE GENOMIC DNA]</scope>
    <source>
        <strain evidence="1 2">DSM 43582</strain>
    </source>
</reference>
<proteinExistence type="predicted"/>
<evidence type="ECO:0000313" key="1">
    <source>
        <dbReference type="EMBL" id="MBB5917194.1"/>
    </source>
</evidence>
<accession>A0A7W9UL55</accession>
<protein>
    <submittedName>
        <fullName evidence="1">Uncharacterized protein</fullName>
    </submittedName>
</protein>
<dbReference type="RefSeq" id="WP_040748063.1">
    <property type="nucleotide sequence ID" value="NZ_JACHIT010000002.1"/>
</dbReference>
<keyword evidence="2" id="KW-1185">Reference proteome</keyword>
<sequence length="70" mass="7998">MNQPERHLQLVQPDPASARVRELTARAARAGYRLVRAPAAPYEWRLLDALDGQTLFSAARLDEIDLWLRT</sequence>
<dbReference type="EMBL" id="JACHIT010000002">
    <property type="protein sequence ID" value="MBB5917194.1"/>
    <property type="molecule type" value="Genomic_DNA"/>
</dbReference>
<dbReference type="Proteomes" id="UP000540412">
    <property type="component" value="Unassembled WGS sequence"/>
</dbReference>
<comment type="caution">
    <text evidence="1">The sequence shown here is derived from an EMBL/GenBank/DDBJ whole genome shotgun (WGS) entry which is preliminary data.</text>
</comment>
<name>A0A7W9UL55_9NOCA</name>